<keyword evidence="1" id="KW-0812">Transmembrane</keyword>
<name>A0AAV4PV31_9ARAC</name>
<protein>
    <submittedName>
        <fullName evidence="2">Uncharacterized protein</fullName>
    </submittedName>
</protein>
<dbReference type="AlphaFoldDB" id="A0AAV4PV31"/>
<dbReference type="EMBL" id="BPLQ01003337">
    <property type="protein sequence ID" value="GIX99731.1"/>
    <property type="molecule type" value="Genomic_DNA"/>
</dbReference>
<keyword evidence="1" id="KW-1133">Transmembrane helix</keyword>
<comment type="caution">
    <text evidence="2">The sequence shown here is derived from an EMBL/GenBank/DDBJ whole genome shotgun (WGS) entry which is preliminary data.</text>
</comment>
<keyword evidence="3" id="KW-1185">Reference proteome</keyword>
<evidence type="ECO:0000313" key="3">
    <source>
        <dbReference type="Proteomes" id="UP001054837"/>
    </source>
</evidence>
<keyword evidence="1" id="KW-0472">Membrane</keyword>
<evidence type="ECO:0000256" key="1">
    <source>
        <dbReference type="SAM" id="Phobius"/>
    </source>
</evidence>
<feature type="transmembrane region" description="Helical" evidence="1">
    <location>
        <begin position="25"/>
        <end position="48"/>
    </location>
</feature>
<proteinExistence type="predicted"/>
<gene>
    <name evidence="2" type="ORF">CDAR_102401</name>
</gene>
<sequence>MGAVTVRKDFREDHMRGVTDEKVQFLLFLVSSFLLRFGFLSTLMAGYFSEWKGDLPHFKSPDNVGRGQQARDKEISSYHLNLQSEGS</sequence>
<dbReference type="Proteomes" id="UP001054837">
    <property type="component" value="Unassembled WGS sequence"/>
</dbReference>
<organism evidence="2 3">
    <name type="scientific">Caerostris darwini</name>
    <dbReference type="NCBI Taxonomy" id="1538125"/>
    <lineage>
        <taxon>Eukaryota</taxon>
        <taxon>Metazoa</taxon>
        <taxon>Ecdysozoa</taxon>
        <taxon>Arthropoda</taxon>
        <taxon>Chelicerata</taxon>
        <taxon>Arachnida</taxon>
        <taxon>Araneae</taxon>
        <taxon>Araneomorphae</taxon>
        <taxon>Entelegynae</taxon>
        <taxon>Araneoidea</taxon>
        <taxon>Araneidae</taxon>
        <taxon>Caerostris</taxon>
    </lineage>
</organism>
<evidence type="ECO:0000313" key="2">
    <source>
        <dbReference type="EMBL" id="GIX99731.1"/>
    </source>
</evidence>
<accession>A0AAV4PV31</accession>
<reference evidence="2 3" key="1">
    <citation type="submission" date="2021-06" db="EMBL/GenBank/DDBJ databases">
        <title>Caerostris darwini draft genome.</title>
        <authorList>
            <person name="Kono N."/>
            <person name="Arakawa K."/>
        </authorList>
    </citation>
    <scope>NUCLEOTIDE SEQUENCE [LARGE SCALE GENOMIC DNA]</scope>
</reference>